<dbReference type="GO" id="GO:0008705">
    <property type="term" value="F:methionine synthase activity"/>
    <property type="evidence" value="ECO:0007669"/>
    <property type="project" value="InterPro"/>
</dbReference>
<name>A0A9D2L8K0_9FIRM</name>
<gene>
    <name evidence="2" type="ORF">H9716_08400</name>
</gene>
<comment type="caution">
    <text evidence="2">The sequence shown here is derived from an EMBL/GenBank/DDBJ whole genome shotgun (WGS) entry which is preliminary data.</text>
</comment>
<dbReference type="PIRSF" id="PIRSF037984">
    <property type="entry name" value="Met_synth_TM0269_prd"/>
    <property type="match status" value="1"/>
</dbReference>
<dbReference type="EMBL" id="DWYS01000100">
    <property type="protein sequence ID" value="HJB07871.1"/>
    <property type="molecule type" value="Genomic_DNA"/>
</dbReference>
<dbReference type="Pfam" id="PF02965">
    <property type="entry name" value="Met_synt_B12"/>
    <property type="match status" value="1"/>
</dbReference>
<evidence type="ECO:0000313" key="2">
    <source>
        <dbReference type="EMBL" id="HJB07871.1"/>
    </source>
</evidence>
<feature type="domain" description="AdoMet activation" evidence="1">
    <location>
        <begin position="83"/>
        <end position="199"/>
    </location>
</feature>
<dbReference type="SUPFAM" id="SSF56507">
    <property type="entry name" value="Methionine synthase activation domain-like"/>
    <property type="match status" value="1"/>
</dbReference>
<evidence type="ECO:0000313" key="3">
    <source>
        <dbReference type="Proteomes" id="UP000886804"/>
    </source>
</evidence>
<sequence length="216" mass="24267">MDFAKVKRREVLRYMGCRGEVPPEVLNLAEECLAMLGEVCEPRHVVREFPLRLPGDGVIETDCFRTVSRNLEKNLKDCHKLLIFAATLGIGVDHLIRRYNRLDMSRAVALQAGAAAVLEEYCDQVCQDLKARYEKEGLYLRPRFSPGYGDFPLNCQPQILHGLEAGKRVGITLTEGFLMMPTKSVTAVMGLGENPVRCKVGGCEVCEKKDCVYRRS</sequence>
<accession>A0A9D2L8K0</accession>
<dbReference type="AlphaFoldDB" id="A0A9D2L8K0"/>
<reference evidence="2" key="1">
    <citation type="journal article" date="2021" name="PeerJ">
        <title>Extensive microbial diversity within the chicken gut microbiome revealed by metagenomics and culture.</title>
        <authorList>
            <person name="Gilroy R."/>
            <person name="Ravi A."/>
            <person name="Getino M."/>
            <person name="Pursley I."/>
            <person name="Horton D.L."/>
            <person name="Alikhan N.F."/>
            <person name="Baker D."/>
            <person name="Gharbi K."/>
            <person name="Hall N."/>
            <person name="Watson M."/>
            <person name="Adriaenssens E.M."/>
            <person name="Foster-Nyarko E."/>
            <person name="Jarju S."/>
            <person name="Secka A."/>
            <person name="Antonio M."/>
            <person name="Oren A."/>
            <person name="Chaudhuri R.R."/>
            <person name="La Ragione R."/>
            <person name="Hildebrand F."/>
            <person name="Pallen M.J."/>
        </authorList>
    </citation>
    <scope>NUCLEOTIDE SEQUENCE</scope>
    <source>
        <strain evidence="2">CHK188-4685</strain>
    </source>
</reference>
<dbReference type="Proteomes" id="UP000886804">
    <property type="component" value="Unassembled WGS sequence"/>
</dbReference>
<reference evidence="2" key="2">
    <citation type="submission" date="2021-04" db="EMBL/GenBank/DDBJ databases">
        <authorList>
            <person name="Gilroy R."/>
        </authorList>
    </citation>
    <scope>NUCLEOTIDE SEQUENCE</scope>
    <source>
        <strain evidence="2">CHK188-4685</strain>
    </source>
</reference>
<proteinExistence type="predicted"/>
<dbReference type="Gene3D" id="3.40.109.40">
    <property type="match status" value="1"/>
</dbReference>
<dbReference type="InterPro" id="IPR037010">
    <property type="entry name" value="VitB12-dep_Met_synth_activ_sf"/>
</dbReference>
<dbReference type="InterPro" id="IPR004223">
    <property type="entry name" value="VitB12-dep_Met_synth_activ_dom"/>
</dbReference>
<evidence type="ECO:0000259" key="1">
    <source>
        <dbReference type="Pfam" id="PF02965"/>
    </source>
</evidence>
<protein>
    <submittedName>
        <fullName evidence="2">Vitamin B12 dependent methionine synthase activation subunit</fullName>
    </submittedName>
</protein>
<organism evidence="2 3">
    <name type="scientific">Candidatus Enterocloster faecavium</name>
    <dbReference type="NCBI Taxonomy" id="2838560"/>
    <lineage>
        <taxon>Bacteria</taxon>
        <taxon>Bacillati</taxon>
        <taxon>Bacillota</taxon>
        <taxon>Clostridia</taxon>
        <taxon>Lachnospirales</taxon>
        <taxon>Lachnospiraceae</taxon>
        <taxon>Enterocloster</taxon>
    </lineage>
</organism>
<dbReference type="InterPro" id="IPR017342">
    <property type="entry name" value="S-AdoMet-dep_Met_synth_prd"/>
</dbReference>